<dbReference type="Proteomes" id="UP000249739">
    <property type="component" value="Unassembled WGS sequence"/>
</dbReference>
<reference evidence="2 3" key="1">
    <citation type="submission" date="2017-08" db="EMBL/GenBank/DDBJ databases">
        <title>Infants hospitalized years apart are colonized by the same room-sourced microbial strains.</title>
        <authorList>
            <person name="Brooks B."/>
            <person name="Olm M.R."/>
            <person name="Firek B.A."/>
            <person name="Baker R."/>
            <person name="Thomas B.C."/>
            <person name="Morowitz M.J."/>
            <person name="Banfield J.F."/>
        </authorList>
    </citation>
    <scope>NUCLEOTIDE SEQUENCE [LARGE SCALE GENOMIC DNA]</scope>
    <source>
        <strain evidence="2">S2_006_000_R2_64</strain>
    </source>
</reference>
<evidence type="ECO:0000313" key="2">
    <source>
        <dbReference type="EMBL" id="PZP56512.1"/>
    </source>
</evidence>
<dbReference type="AlphaFoldDB" id="A0A2W5HLF1"/>
<organism evidence="2 3">
    <name type="scientific">Micavibrio aeruginosavorus</name>
    <dbReference type="NCBI Taxonomy" id="349221"/>
    <lineage>
        <taxon>Bacteria</taxon>
        <taxon>Pseudomonadati</taxon>
        <taxon>Bdellovibrionota</taxon>
        <taxon>Bdellovibrionia</taxon>
        <taxon>Bdellovibrionales</taxon>
        <taxon>Pseudobdellovibrionaceae</taxon>
        <taxon>Micavibrio</taxon>
    </lineage>
</organism>
<feature type="signal peptide" evidence="1">
    <location>
        <begin position="1"/>
        <end position="25"/>
    </location>
</feature>
<dbReference type="EMBL" id="QFOT01000023">
    <property type="protein sequence ID" value="PZP56512.1"/>
    <property type="molecule type" value="Genomic_DNA"/>
</dbReference>
<accession>A0A2W5HLF1</accession>
<keyword evidence="1" id="KW-0732">Signal</keyword>
<sequence>MKKFIHSFLALVMLTPGLACGPFMAATQALAAQPAAMADMPDCKGMMGMEAPKKETDDEHVFFKDCSKADLFSADHAPIKAPDFDGKVIFQVWASTVSFLIFNPDNTQSIRGPPPDWPDVSQTQPSILLTTQRLRV</sequence>
<protein>
    <submittedName>
        <fullName evidence="2">Uncharacterized protein</fullName>
    </submittedName>
</protein>
<comment type="caution">
    <text evidence="2">The sequence shown here is derived from an EMBL/GenBank/DDBJ whole genome shotgun (WGS) entry which is preliminary data.</text>
</comment>
<evidence type="ECO:0000313" key="3">
    <source>
        <dbReference type="Proteomes" id="UP000249739"/>
    </source>
</evidence>
<feature type="chain" id="PRO_5015864994" evidence="1">
    <location>
        <begin position="26"/>
        <end position="136"/>
    </location>
</feature>
<proteinExistence type="predicted"/>
<evidence type="ECO:0000256" key="1">
    <source>
        <dbReference type="SAM" id="SignalP"/>
    </source>
</evidence>
<gene>
    <name evidence="2" type="ORF">DI586_03445</name>
</gene>
<name>A0A2W5HLF1_9BACT</name>